<dbReference type="EMBL" id="FOTK01000027">
    <property type="protein sequence ID" value="SFM33710.1"/>
    <property type="molecule type" value="Genomic_DNA"/>
</dbReference>
<evidence type="ECO:0000313" key="2">
    <source>
        <dbReference type="Proteomes" id="UP000199048"/>
    </source>
</evidence>
<sequence length="83" mass="8886">MTSPDIPADKLAEVAGLATALADRILEQHAAGATIPPKQFHMLVNATRMLQDHGVAWPTAVERVLTEVARRAEAISDGDDRVS</sequence>
<dbReference type="AlphaFoldDB" id="A0A1I4Q218"/>
<dbReference type="STRING" id="582667.SAMN05192568_102775"/>
<name>A0A1I4Q218_9HYPH</name>
<reference evidence="2" key="1">
    <citation type="submission" date="2016-10" db="EMBL/GenBank/DDBJ databases">
        <authorList>
            <person name="Varghese N."/>
            <person name="Submissions S."/>
        </authorList>
    </citation>
    <scope>NUCLEOTIDE SEQUENCE [LARGE SCALE GENOMIC DNA]</scope>
    <source>
        <strain evidence="2">BL36</strain>
    </source>
</reference>
<dbReference type="Proteomes" id="UP000199048">
    <property type="component" value="Unassembled WGS sequence"/>
</dbReference>
<protein>
    <submittedName>
        <fullName evidence="1">Uncharacterized protein</fullName>
    </submittedName>
</protein>
<keyword evidence="2" id="KW-1185">Reference proteome</keyword>
<accession>A0A1I4Q218</accession>
<organism evidence="1 2">
    <name type="scientific">Methylobacterium pseudosasicola</name>
    <dbReference type="NCBI Taxonomy" id="582667"/>
    <lineage>
        <taxon>Bacteria</taxon>
        <taxon>Pseudomonadati</taxon>
        <taxon>Pseudomonadota</taxon>
        <taxon>Alphaproteobacteria</taxon>
        <taxon>Hyphomicrobiales</taxon>
        <taxon>Methylobacteriaceae</taxon>
        <taxon>Methylobacterium</taxon>
    </lineage>
</organism>
<dbReference type="RefSeq" id="WP_092044190.1">
    <property type="nucleotide sequence ID" value="NZ_FOTK01000027.1"/>
</dbReference>
<dbReference type="OrthoDB" id="7998648at2"/>
<evidence type="ECO:0000313" key="1">
    <source>
        <dbReference type="EMBL" id="SFM33710.1"/>
    </source>
</evidence>
<proteinExistence type="predicted"/>
<gene>
    <name evidence="1" type="ORF">SAMN05192568_102775</name>
</gene>